<dbReference type="RefSeq" id="WP_353474942.1">
    <property type="nucleotide sequence ID" value="NZ_CP123385.1"/>
</dbReference>
<sequence length="99" mass="10411">MPSGAAASPGISGEWRLNIVLPETGPETAQVADEVQTARDGKDLKPEVHSGGSLGLRNTALLRALPRGTVEMSLLWSNDHGRAAPALRPVFVRARSGLC</sequence>
<dbReference type="EMBL" id="CP123385">
    <property type="protein sequence ID" value="XCC96075.1"/>
    <property type="molecule type" value="Genomic_DNA"/>
</dbReference>
<organism evidence="1">
    <name type="scientific">Alloyangia sp. H15</name>
    <dbReference type="NCBI Taxonomy" id="3029062"/>
    <lineage>
        <taxon>Bacteria</taxon>
        <taxon>Pseudomonadati</taxon>
        <taxon>Pseudomonadota</taxon>
        <taxon>Alphaproteobacteria</taxon>
        <taxon>Rhodobacterales</taxon>
        <taxon>Roseobacteraceae</taxon>
        <taxon>Alloyangia</taxon>
    </lineage>
</organism>
<protein>
    <submittedName>
        <fullName evidence="1">Uncharacterized protein</fullName>
    </submittedName>
</protein>
<name>A0AAU8AM67_9RHOB</name>
<gene>
    <name evidence="1" type="ORF">PVT71_15355</name>
</gene>
<reference evidence="1" key="1">
    <citation type="submission" date="2023-02" db="EMBL/GenBank/DDBJ databases">
        <title>Description and genomic characterization of Salipiger bruguierae sp. nov., isolated from the sediment of mangrove plant Bruguiera sexangula.</title>
        <authorList>
            <person name="Long M."/>
        </authorList>
    </citation>
    <scope>NUCLEOTIDE SEQUENCE</scope>
    <source>
        <strain evidence="1">H15</strain>
    </source>
</reference>
<proteinExistence type="predicted"/>
<accession>A0AAU8AM67</accession>
<evidence type="ECO:0000313" key="1">
    <source>
        <dbReference type="EMBL" id="XCC96075.1"/>
    </source>
</evidence>
<dbReference type="AlphaFoldDB" id="A0AAU8AM67"/>